<dbReference type="Pfam" id="PF00338">
    <property type="entry name" value="Ribosomal_S10"/>
    <property type="match status" value="1"/>
</dbReference>
<evidence type="ECO:0000256" key="4">
    <source>
        <dbReference type="HAMAP-Rule" id="MF_00508"/>
    </source>
</evidence>
<keyword evidence="3 4" id="KW-0687">Ribonucleoprotein</keyword>
<evidence type="ECO:0000313" key="6">
    <source>
        <dbReference type="EMBL" id="GEM48637.1"/>
    </source>
</evidence>
<sequence>MVAPKIRIKLRGFDHRTLDQSASKIVDTVRRTGAKVSGPIPLPTRIRRFTVMRSPFIDKDSRESFEIRTHNRLVDIESPTKKTIDSLMTLDLPTGVDIEIKTVGGAQ</sequence>
<dbReference type="GO" id="GO:0005840">
    <property type="term" value="C:ribosome"/>
    <property type="evidence" value="ECO:0007669"/>
    <property type="project" value="UniProtKB-KW"/>
</dbReference>
<dbReference type="NCBIfam" id="TIGR01049">
    <property type="entry name" value="rpsJ_bact"/>
    <property type="match status" value="1"/>
</dbReference>
<dbReference type="InterPro" id="IPR018268">
    <property type="entry name" value="Ribosomal_uS10_CS"/>
</dbReference>
<dbReference type="PRINTS" id="PR00971">
    <property type="entry name" value="RIBOSOMALS10"/>
</dbReference>
<evidence type="ECO:0000256" key="3">
    <source>
        <dbReference type="ARBA" id="ARBA00023274"/>
    </source>
</evidence>
<dbReference type="InterPro" id="IPR027486">
    <property type="entry name" value="Ribosomal_uS10_dom"/>
</dbReference>
<dbReference type="InterPro" id="IPR036838">
    <property type="entry name" value="Ribosomal_uS10_dom_sf"/>
</dbReference>
<dbReference type="NCBIfam" id="NF001861">
    <property type="entry name" value="PRK00596.1"/>
    <property type="match status" value="1"/>
</dbReference>
<dbReference type="Proteomes" id="UP000321306">
    <property type="component" value="Unassembled WGS sequence"/>
</dbReference>
<name>A0A511N804_DEIC1</name>
<dbReference type="GO" id="GO:1990904">
    <property type="term" value="C:ribonucleoprotein complex"/>
    <property type="evidence" value="ECO:0007669"/>
    <property type="project" value="UniProtKB-KW"/>
</dbReference>
<dbReference type="EMBL" id="BJXB01000022">
    <property type="protein sequence ID" value="GEM48637.1"/>
    <property type="molecule type" value="Genomic_DNA"/>
</dbReference>
<comment type="function">
    <text evidence="4">Involved in the binding of tRNA to the ribosomes.</text>
</comment>
<dbReference type="InterPro" id="IPR001848">
    <property type="entry name" value="Ribosomal_uS10"/>
</dbReference>
<dbReference type="FunFam" id="3.30.70.600:FF:000003">
    <property type="entry name" value="30S ribosomal protein S10"/>
    <property type="match status" value="1"/>
</dbReference>
<dbReference type="PANTHER" id="PTHR11700">
    <property type="entry name" value="30S RIBOSOMAL PROTEIN S10 FAMILY MEMBER"/>
    <property type="match status" value="1"/>
</dbReference>
<comment type="similarity">
    <text evidence="1 4">Belongs to the universal ribosomal protein uS10 family.</text>
</comment>
<keyword evidence="7" id="KW-1185">Reference proteome</keyword>
<feature type="domain" description="Small ribosomal subunit protein uS10" evidence="5">
    <location>
        <begin position="7"/>
        <end position="101"/>
    </location>
</feature>
<gene>
    <name evidence="4 6" type="primary">rpsJ</name>
    <name evidence="6" type="ORF">DC3_42720</name>
</gene>
<reference evidence="6 7" key="1">
    <citation type="submission" date="2019-07" db="EMBL/GenBank/DDBJ databases">
        <title>Whole genome shotgun sequence of Deinococcus cellulosilyticus NBRC 106333.</title>
        <authorList>
            <person name="Hosoyama A."/>
            <person name="Uohara A."/>
            <person name="Ohji S."/>
            <person name="Ichikawa N."/>
        </authorList>
    </citation>
    <scope>NUCLEOTIDE SEQUENCE [LARGE SCALE GENOMIC DNA]</scope>
    <source>
        <strain evidence="6 7">NBRC 106333</strain>
    </source>
</reference>
<keyword evidence="2 4" id="KW-0689">Ribosomal protein</keyword>
<dbReference type="RefSeq" id="WP_146887865.1">
    <property type="nucleotide sequence ID" value="NZ_BJXB01000022.1"/>
</dbReference>
<dbReference type="SUPFAM" id="SSF54999">
    <property type="entry name" value="Ribosomal protein S10"/>
    <property type="match status" value="1"/>
</dbReference>
<protein>
    <recommendedName>
        <fullName evidence="4">Small ribosomal subunit protein uS10</fullName>
    </recommendedName>
</protein>
<dbReference type="GO" id="GO:0000049">
    <property type="term" value="F:tRNA binding"/>
    <property type="evidence" value="ECO:0007669"/>
    <property type="project" value="UniProtKB-UniRule"/>
</dbReference>
<evidence type="ECO:0000256" key="1">
    <source>
        <dbReference type="ARBA" id="ARBA00007102"/>
    </source>
</evidence>
<dbReference type="HAMAP" id="MF_00508">
    <property type="entry name" value="Ribosomal_uS10"/>
    <property type="match status" value="1"/>
</dbReference>
<comment type="caution">
    <text evidence="6">The sequence shown here is derived from an EMBL/GenBank/DDBJ whole genome shotgun (WGS) entry which is preliminary data.</text>
</comment>
<accession>A0A511N804</accession>
<dbReference type="Gene3D" id="3.30.70.600">
    <property type="entry name" value="Ribosomal protein S10 domain"/>
    <property type="match status" value="1"/>
</dbReference>
<evidence type="ECO:0000256" key="2">
    <source>
        <dbReference type="ARBA" id="ARBA00022980"/>
    </source>
</evidence>
<evidence type="ECO:0000313" key="7">
    <source>
        <dbReference type="Proteomes" id="UP000321306"/>
    </source>
</evidence>
<dbReference type="GO" id="GO:0003735">
    <property type="term" value="F:structural constituent of ribosome"/>
    <property type="evidence" value="ECO:0007669"/>
    <property type="project" value="InterPro"/>
</dbReference>
<comment type="subunit">
    <text evidence="4">Part of the 30S ribosomal subunit.</text>
</comment>
<dbReference type="AlphaFoldDB" id="A0A511N804"/>
<evidence type="ECO:0000259" key="5">
    <source>
        <dbReference type="SMART" id="SM01403"/>
    </source>
</evidence>
<dbReference type="PROSITE" id="PS00361">
    <property type="entry name" value="RIBOSOMAL_S10"/>
    <property type="match status" value="1"/>
</dbReference>
<organism evidence="6 7">
    <name type="scientific">Deinococcus cellulosilyticus (strain DSM 18568 / NBRC 106333 / KACC 11606 / 5516J-15)</name>
    <dbReference type="NCBI Taxonomy" id="1223518"/>
    <lineage>
        <taxon>Bacteria</taxon>
        <taxon>Thermotogati</taxon>
        <taxon>Deinococcota</taxon>
        <taxon>Deinococci</taxon>
        <taxon>Deinococcales</taxon>
        <taxon>Deinococcaceae</taxon>
        <taxon>Deinococcus</taxon>
    </lineage>
</organism>
<proteinExistence type="inferred from homology"/>
<dbReference type="SMART" id="SM01403">
    <property type="entry name" value="Ribosomal_S10"/>
    <property type="match status" value="1"/>
</dbReference>
<dbReference type="OrthoDB" id="9804464at2"/>
<dbReference type="GO" id="GO:0006412">
    <property type="term" value="P:translation"/>
    <property type="evidence" value="ECO:0007669"/>
    <property type="project" value="UniProtKB-UniRule"/>
</dbReference>